<feature type="compositionally biased region" description="Low complexity" evidence="1">
    <location>
        <begin position="29"/>
        <end position="43"/>
    </location>
</feature>
<reference evidence="3 4" key="1">
    <citation type="journal article" date="2010" name="Nature">
        <title>Genome sequencing and analysis of the model grass Brachypodium distachyon.</title>
        <authorList>
            <consortium name="International Brachypodium Initiative"/>
        </authorList>
    </citation>
    <scope>NUCLEOTIDE SEQUENCE [LARGE SCALE GENOMIC DNA]</scope>
    <source>
        <strain evidence="3 4">Bd21</strain>
    </source>
</reference>
<evidence type="ECO:0000313" key="4">
    <source>
        <dbReference type="EnsemblPlants" id="PNT69873"/>
    </source>
</evidence>
<evidence type="ECO:0000313" key="3">
    <source>
        <dbReference type="EMBL" id="PNT69873.1"/>
    </source>
</evidence>
<feature type="chain" id="PRO_5036043335" evidence="2">
    <location>
        <begin position="30"/>
        <end position="79"/>
    </location>
</feature>
<dbReference type="Proteomes" id="UP000008810">
    <property type="component" value="Chromosome 2"/>
</dbReference>
<keyword evidence="2" id="KW-0732">Signal</keyword>
<dbReference type="Gramene" id="PNT69873">
    <property type="protein sequence ID" value="PNT69873"/>
    <property type="gene ID" value="BRADI_2g01882v3"/>
</dbReference>
<reference evidence="4" key="3">
    <citation type="submission" date="2018-08" db="UniProtKB">
        <authorList>
            <consortium name="EnsemblPlants"/>
        </authorList>
    </citation>
    <scope>IDENTIFICATION</scope>
    <source>
        <strain evidence="4">cv. Bd21</strain>
    </source>
</reference>
<keyword evidence="5" id="KW-1185">Reference proteome</keyword>
<evidence type="ECO:0000313" key="5">
    <source>
        <dbReference type="Proteomes" id="UP000008810"/>
    </source>
</evidence>
<feature type="signal peptide" evidence="2">
    <location>
        <begin position="1"/>
        <end position="29"/>
    </location>
</feature>
<dbReference type="AlphaFoldDB" id="A0A2K2D6H1"/>
<evidence type="ECO:0000256" key="2">
    <source>
        <dbReference type="SAM" id="SignalP"/>
    </source>
</evidence>
<proteinExistence type="predicted"/>
<sequence length="79" mass="8019">MASASAINPSVHLCLLLLLLLLAPRLGSSSLRSTTTSRSPIPSGDGGGIARPLPGVNSSIPSGELHGISLQNKHTTILP</sequence>
<organism evidence="3">
    <name type="scientific">Brachypodium distachyon</name>
    <name type="common">Purple false brome</name>
    <name type="synonym">Trachynia distachya</name>
    <dbReference type="NCBI Taxonomy" id="15368"/>
    <lineage>
        <taxon>Eukaryota</taxon>
        <taxon>Viridiplantae</taxon>
        <taxon>Streptophyta</taxon>
        <taxon>Embryophyta</taxon>
        <taxon>Tracheophyta</taxon>
        <taxon>Spermatophyta</taxon>
        <taxon>Magnoliopsida</taxon>
        <taxon>Liliopsida</taxon>
        <taxon>Poales</taxon>
        <taxon>Poaceae</taxon>
        <taxon>BOP clade</taxon>
        <taxon>Pooideae</taxon>
        <taxon>Stipodae</taxon>
        <taxon>Brachypodieae</taxon>
        <taxon>Brachypodium</taxon>
    </lineage>
</organism>
<feature type="compositionally biased region" description="Polar residues" evidence="1">
    <location>
        <begin position="69"/>
        <end position="79"/>
    </location>
</feature>
<dbReference type="InParanoid" id="A0A2K2D6H1"/>
<reference evidence="3" key="2">
    <citation type="submission" date="2017-06" db="EMBL/GenBank/DDBJ databases">
        <title>WGS assembly of Brachypodium distachyon.</title>
        <authorList>
            <consortium name="The International Brachypodium Initiative"/>
            <person name="Lucas S."/>
            <person name="Harmon-Smith M."/>
            <person name="Lail K."/>
            <person name="Tice H."/>
            <person name="Grimwood J."/>
            <person name="Bruce D."/>
            <person name="Barry K."/>
            <person name="Shu S."/>
            <person name="Lindquist E."/>
            <person name="Wang M."/>
            <person name="Pitluck S."/>
            <person name="Vogel J.P."/>
            <person name="Garvin D.F."/>
            <person name="Mockler T.C."/>
            <person name="Schmutz J."/>
            <person name="Rokhsar D."/>
            <person name="Bevan M.W."/>
        </authorList>
    </citation>
    <scope>NUCLEOTIDE SEQUENCE</scope>
    <source>
        <strain evidence="3">Bd21</strain>
    </source>
</reference>
<evidence type="ECO:0000256" key="1">
    <source>
        <dbReference type="SAM" id="MobiDB-lite"/>
    </source>
</evidence>
<feature type="region of interest" description="Disordered" evidence="1">
    <location>
        <begin position="29"/>
        <end position="79"/>
    </location>
</feature>
<protein>
    <submittedName>
        <fullName evidence="3 4">Uncharacterized protein</fullName>
    </submittedName>
</protein>
<dbReference type="EnsemblPlants" id="PNT69873">
    <property type="protein sequence ID" value="PNT69873"/>
    <property type="gene ID" value="BRADI_2g01882v3"/>
</dbReference>
<accession>A0A2K2D6H1</accession>
<name>A0A2K2D6H1_BRADI</name>
<gene>
    <name evidence="3" type="ORF">BRADI_2g01882v3</name>
</gene>
<dbReference type="EMBL" id="CM000881">
    <property type="protein sequence ID" value="PNT69873.1"/>
    <property type="molecule type" value="Genomic_DNA"/>
</dbReference>